<dbReference type="CDD" id="cd17745">
    <property type="entry name" value="BRCT_p53bp1_rpt1"/>
    <property type="match status" value="1"/>
</dbReference>
<evidence type="ECO:0000313" key="4">
    <source>
        <dbReference type="Proteomes" id="UP000748531"/>
    </source>
</evidence>
<name>A0A8J4SNB6_9TREM</name>
<feature type="region of interest" description="Disordered" evidence="1">
    <location>
        <begin position="262"/>
        <end position="299"/>
    </location>
</feature>
<feature type="compositionally biased region" description="Low complexity" evidence="1">
    <location>
        <begin position="402"/>
        <end position="415"/>
    </location>
</feature>
<feature type="domain" description="BRCT" evidence="2">
    <location>
        <begin position="944"/>
        <end position="1055"/>
    </location>
</feature>
<dbReference type="EMBL" id="LUCH01001942">
    <property type="protein sequence ID" value="KAF5402228.1"/>
    <property type="molecule type" value="Genomic_DNA"/>
</dbReference>
<feature type="region of interest" description="Disordered" evidence="1">
    <location>
        <begin position="396"/>
        <end position="619"/>
    </location>
</feature>
<dbReference type="InterPro" id="IPR001357">
    <property type="entry name" value="BRCT_dom"/>
</dbReference>
<dbReference type="Proteomes" id="UP000748531">
    <property type="component" value="Unassembled WGS sequence"/>
</dbReference>
<evidence type="ECO:0000259" key="2">
    <source>
        <dbReference type="PROSITE" id="PS50172"/>
    </source>
</evidence>
<dbReference type="InterPro" id="IPR015125">
    <property type="entry name" value="53-BP1_Tudor"/>
</dbReference>
<evidence type="ECO:0000313" key="3">
    <source>
        <dbReference type="EMBL" id="KAF5402228.1"/>
    </source>
</evidence>
<dbReference type="AlphaFoldDB" id="A0A8J4SNB6"/>
<accession>A0A8J4SNB6</accession>
<sequence>MDSKDSEDHTKCYQFTENSSNIIPSSELDPPPPVVCHLQPCRSSDLCIDGSEALSSQSAALVGIFESSLDDSRSPDGNHRQRTFTQADDYQDISKESAVVPQESRESVVSAGDSEDSNGYSAYRLVNSATENEIVNSDLECAAKPVSDSSAAGEKAMMSYSSLSDLPVMSQIERVDLVWDAQNTCNVTQPRGSTPVTLSSMGKKSFKSTDRFTSSGVRASEPIGTPKTIGADVFEVTPIARGGSVTSPTTALEDLSTSESVVVSSIDEQLPTNTVDSRSDSKDDPVPTTSTGTPSEAIRSCGPLAGTNGSSLIAQNFSVHLSILATPVCPPTGQKTPVFLDGFDVQVAEDDRLRSGGLLIGGFNALWSRLHSFLLSSLYPECSDSATCSELISQRTSEPSVNWNPPHTSSNPSNPGRMDNIPPVGTSARGSSSSSDLFIPRTERMHFKRQPSRMFPLHPANFRSSTSSSDHSIRRMRPPRIPLLQKESKQPAVFSSPSAPDSSPHVSGCSSGSSGTVQSPAVNVPPRNIPVNQSPVTVHEVSKSPELTRLSQAPVYQPSLTLVPETPSEESDEPAPLSNACASVPESTSASMSGRASSTDDGTHSSGPGESTVVPGPVSEINEVSPAKAVGKVLVYGKWHPEPYYYAGLLELPQSGFRLLVHFDDGSKASVRPTDILYINLLPVKAEVYADWSNSGEFWADCVIEAHLTDSRLPYLVHCRTNGERKALGRKDVSIHHSQVTLLRSMGQLPESTTAAFRKVNSPGEKRTARSADRPQPKSLLCSPDVSLANVLFSKRQAKVKRYRTSWVTPVTRLAAAEDQAGRREYASDTDHSRSSKQLSSPLCTFRDLSDRGTSLKQSKRAHGCATPPTQSKDVNVVNKKQRMDETLIQKSPRCLKPIEERSNLHGPPSRQSLDACVLPLPADSSTSLFLRRSLSRTLGIPTPGPRVFSGWTLILTGHIQSSESVGSSGLVVDRSTLEQLVLACGGHIANQLSPRTLHTSNGSPVWGSEQHTSSSQTTTHVALVAPGCCRTLKYFQALATLGRVPMLHTDWILDACREEANSTLDENVEPGTHVDWPLRLLMSRPGRYELPRGYNSSTKEPVNWYVVSTCDVPNLLAILIFSIPSVASSEVQSKP</sequence>
<proteinExistence type="predicted"/>
<feature type="region of interest" description="Disordered" evidence="1">
    <location>
        <begin position="207"/>
        <end position="227"/>
    </location>
</feature>
<feature type="compositionally biased region" description="Basic and acidic residues" evidence="1">
    <location>
        <begin position="764"/>
        <end position="776"/>
    </location>
</feature>
<dbReference type="InterPro" id="IPR036420">
    <property type="entry name" value="BRCT_dom_sf"/>
</dbReference>
<organism evidence="3 4">
    <name type="scientific">Paragonimus heterotremus</name>
    <dbReference type="NCBI Taxonomy" id="100268"/>
    <lineage>
        <taxon>Eukaryota</taxon>
        <taxon>Metazoa</taxon>
        <taxon>Spiralia</taxon>
        <taxon>Lophotrochozoa</taxon>
        <taxon>Platyhelminthes</taxon>
        <taxon>Trematoda</taxon>
        <taxon>Digenea</taxon>
        <taxon>Plagiorchiida</taxon>
        <taxon>Troglotremata</taxon>
        <taxon>Troglotrematidae</taxon>
        <taxon>Paragonimus</taxon>
    </lineage>
</organism>
<feature type="region of interest" description="Disordered" evidence="1">
    <location>
        <begin position="820"/>
        <end position="875"/>
    </location>
</feature>
<feature type="compositionally biased region" description="Low complexity" evidence="1">
    <location>
        <begin position="502"/>
        <end position="515"/>
    </location>
</feature>
<evidence type="ECO:0000256" key="1">
    <source>
        <dbReference type="SAM" id="MobiDB-lite"/>
    </source>
</evidence>
<dbReference type="PROSITE" id="PS50172">
    <property type="entry name" value="BRCT"/>
    <property type="match status" value="1"/>
</dbReference>
<dbReference type="OrthoDB" id="6254149at2759"/>
<dbReference type="SUPFAM" id="SSF52113">
    <property type="entry name" value="BRCT domain"/>
    <property type="match status" value="1"/>
</dbReference>
<dbReference type="InterPro" id="IPR047249">
    <property type="entry name" value="BRCT_p53bp1-like_rpt1"/>
</dbReference>
<dbReference type="Pfam" id="PF09038">
    <property type="entry name" value="53-BP1_Tudor"/>
    <property type="match status" value="1"/>
</dbReference>
<comment type="caution">
    <text evidence="3">The sequence shown here is derived from an EMBL/GenBank/DDBJ whole genome shotgun (WGS) entry which is preliminary data.</text>
</comment>
<feature type="compositionally biased region" description="Basic and acidic residues" evidence="1">
    <location>
        <begin position="1"/>
        <end position="11"/>
    </location>
</feature>
<feature type="compositionally biased region" description="Polar residues" evidence="1">
    <location>
        <begin position="262"/>
        <end position="276"/>
    </location>
</feature>
<reference evidence="3" key="1">
    <citation type="submission" date="2019-05" db="EMBL/GenBank/DDBJ databases">
        <title>Annotation for the trematode Paragonimus heterotremus.</title>
        <authorList>
            <person name="Choi Y.-J."/>
        </authorList>
    </citation>
    <scope>NUCLEOTIDE SEQUENCE</scope>
    <source>
        <strain evidence="3">LC</strain>
    </source>
</reference>
<feature type="compositionally biased region" description="Polar residues" evidence="1">
    <location>
        <begin position="13"/>
        <end position="24"/>
    </location>
</feature>
<feature type="compositionally biased region" description="Basic and acidic residues" evidence="1">
    <location>
        <begin position="70"/>
        <end position="79"/>
    </location>
</feature>
<feature type="compositionally biased region" description="Low complexity" evidence="1">
    <location>
        <begin position="587"/>
        <end position="599"/>
    </location>
</feature>
<feature type="region of interest" description="Disordered" evidence="1">
    <location>
        <begin position="758"/>
        <end position="781"/>
    </location>
</feature>
<feature type="region of interest" description="Disordered" evidence="1">
    <location>
        <begin position="68"/>
        <end position="88"/>
    </location>
</feature>
<gene>
    <name evidence="3" type="ORF">PHET_03638</name>
</gene>
<feature type="region of interest" description="Disordered" evidence="1">
    <location>
        <begin position="1"/>
        <end position="28"/>
    </location>
</feature>
<keyword evidence="4" id="KW-1185">Reference proteome</keyword>
<feature type="compositionally biased region" description="Basic and acidic residues" evidence="1">
    <location>
        <begin position="820"/>
        <end position="834"/>
    </location>
</feature>
<protein>
    <recommendedName>
        <fullName evidence="2">BRCT domain-containing protein</fullName>
    </recommendedName>
</protein>
<dbReference type="Gene3D" id="3.40.50.10190">
    <property type="entry name" value="BRCT domain"/>
    <property type="match status" value="1"/>
</dbReference>